<protein>
    <submittedName>
        <fullName evidence="1">Uncharacterized protein</fullName>
    </submittedName>
</protein>
<gene>
    <name evidence="1" type="ORF">GGE06_005952</name>
</gene>
<accession>A0A7W7U6C1</accession>
<dbReference type="RefSeq" id="WP_184932229.1">
    <property type="nucleotide sequence ID" value="NZ_JACHJY010000009.1"/>
</dbReference>
<evidence type="ECO:0000313" key="1">
    <source>
        <dbReference type="EMBL" id="MBB4985002.1"/>
    </source>
</evidence>
<dbReference type="Proteomes" id="UP000582643">
    <property type="component" value="Unassembled WGS sequence"/>
</dbReference>
<evidence type="ECO:0000313" key="2">
    <source>
        <dbReference type="Proteomes" id="UP000582643"/>
    </source>
</evidence>
<proteinExistence type="predicted"/>
<name>A0A7W7U6C1_9ACTN</name>
<reference evidence="1 2" key="1">
    <citation type="submission" date="2020-08" db="EMBL/GenBank/DDBJ databases">
        <title>Genomic Encyclopedia of Type Strains, Phase III (KMG-III): the genomes of soil and plant-associated and newly described type strains.</title>
        <authorList>
            <person name="Whitman W."/>
        </authorList>
    </citation>
    <scope>NUCLEOTIDE SEQUENCE [LARGE SCALE GENOMIC DNA]</scope>
    <source>
        <strain evidence="1 2">SFB5A</strain>
    </source>
</reference>
<sequence length="77" mass="8204">MSALVLIPSDGPSEQELAEIEAGLRASVVTDFLAAQRAGDRLGMFAAEHLAERIDESTPDGPQLRDELDALRRTAAA</sequence>
<dbReference type="EMBL" id="JACHJY010000009">
    <property type="protein sequence ID" value="MBB4985002.1"/>
    <property type="molecule type" value="Genomic_DNA"/>
</dbReference>
<keyword evidence="2" id="KW-1185">Reference proteome</keyword>
<organism evidence="1 2">
    <name type="scientific">Streptomyces nymphaeiformis</name>
    <dbReference type="NCBI Taxonomy" id="2663842"/>
    <lineage>
        <taxon>Bacteria</taxon>
        <taxon>Bacillati</taxon>
        <taxon>Actinomycetota</taxon>
        <taxon>Actinomycetes</taxon>
        <taxon>Kitasatosporales</taxon>
        <taxon>Streptomycetaceae</taxon>
        <taxon>Streptomyces</taxon>
    </lineage>
</organism>
<comment type="caution">
    <text evidence="1">The sequence shown here is derived from an EMBL/GenBank/DDBJ whole genome shotgun (WGS) entry which is preliminary data.</text>
</comment>
<dbReference type="AlphaFoldDB" id="A0A7W7U6C1"/>